<accession>A0A1I7S835</accession>
<reference evidence="10" key="1">
    <citation type="submission" date="2016-11" db="UniProtKB">
        <authorList>
            <consortium name="WormBaseParasite"/>
        </authorList>
    </citation>
    <scope>IDENTIFICATION</scope>
</reference>
<dbReference type="PANTHER" id="PTHR11040:SF76">
    <property type="entry name" value="ZINC TRANSPORTER ZIP3"/>
    <property type="match status" value="1"/>
</dbReference>
<sequence>MDQVRHCRPGENHNKGCMGATGPGKAGGRSAKPVYSFLSQPSERVRKYATRLISMLSCFCGGVVLSVCLIDMLPDARENWEEAKKLMEYDNDYPYVELMAGIGFFVVYFVEEFLCQICGLQHSHDDEGVDEILSHDCHDCEHDIEKPLPPKEPSTSPNPLAVSGISNVLSFVLALSVHCALEGFAFGVQNTMVSVTSLFFGIITHKALVAFSFGMNLAKHLSHRLIVILILVCVISLASPIGGFVGIAIENSQMDEKARHIVTTILSGFSVGTFIYVAFFEILAPEHANKQPPLMKWAACSVGFFSMAGFLAFHQEE</sequence>
<proteinExistence type="predicted"/>
<organism evidence="8 10">
    <name type="scientific">Bursaphelenchus xylophilus</name>
    <name type="common">Pinewood nematode worm</name>
    <name type="synonym">Aphelenchoides xylophilus</name>
    <dbReference type="NCBI Taxonomy" id="6326"/>
    <lineage>
        <taxon>Eukaryota</taxon>
        <taxon>Metazoa</taxon>
        <taxon>Ecdysozoa</taxon>
        <taxon>Nematoda</taxon>
        <taxon>Chromadorea</taxon>
        <taxon>Rhabditida</taxon>
        <taxon>Tylenchina</taxon>
        <taxon>Tylenchomorpha</taxon>
        <taxon>Aphelenchoidea</taxon>
        <taxon>Aphelenchoididae</taxon>
        <taxon>Bursaphelenchus</taxon>
    </lineage>
</organism>
<dbReference type="Proteomes" id="UP000095284">
    <property type="component" value="Unplaced"/>
</dbReference>
<evidence type="ECO:0000256" key="1">
    <source>
        <dbReference type="ARBA" id="ARBA00004141"/>
    </source>
</evidence>
<dbReference type="eggNOG" id="KOG1558">
    <property type="taxonomic scope" value="Eukaryota"/>
</dbReference>
<gene>
    <name evidence="7" type="ORF">BXYJ_LOCUS441</name>
</gene>
<keyword evidence="4 6" id="KW-0472">Membrane</keyword>
<evidence type="ECO:0000313" key="10">
    <source>
        <dbReference type="WBParaSite" id="BXY_0917800.1"/>
    </source>
</evidence>
<dbReference type="EMBL" id="CAJFDI010000001">
    <property type="protein sequence ID" value="CAD5208205.1"/>
    <property type="molecule type" value="Genomic_DNA"/>
</dbReference>
<feature type="transmembrane region" description="Helical" evidence="6">
    <location>
        <begin position="93"/>
        <end position="110"/>
    </location>
</feature>
<evidence type="ECO:0000256" key="3">
    <source>
        <dbReference type="ARBA" id="ARBA00022989"/>
    </source>
</evidence>
<feature type="transmembrane region" description="Helical" evidence="6">
    <location>
        <begin position="225"/>
        <end position="249"/>
    </location>
</feature>
<keyword evidence="3 6" id="KW-1133">Transmembrane helix</keyword>
<feature type="transmembrane region" description="Helical" evidence="6">
    <location>
        <begin position="261"/>
        <end position="282"/>
    </location>
</feature>
<evidence type="ECO:0000256" key="4">
    <source>
        <dbReference type="ARBA" id="ARBA00023136"/>
    </source>
</evidence>
<comment type="subcellular location">
    <subcellularLocation>
        <location evidence="1">Membrane</location>
        <topology evidence="1">Multi-pass membrane protein</topology>
    </subcellularLocation>
</comment>
<keyword evidence="9" id="KW-1185">Reference proteome</keyword>
<feature type="region of interest" description="Disordered" evidence="5">
    <location>
        <begin position="1"/>
        <end position="29"/>
    </location>
</feature>
<feature type="compositionally biased region" description="Basic and acidic residues" evidence="5">
    <location>
        <begin position="1"/>
        <end position="14"/>
    </location>
</feature>
<dbReference type="OrthoDB" id="448280at2759"/>
<dbReference type="PANTHER" id="PTHR11040">
    <property type="entry name" value="ZINC/IRON TRANSPORTER"/>
    <property type="match status" value="1"/>
</dbReference>
<feature type="transmembrane region" description="Helical" evidence="6">
    <location>
        <begin position="52"/>
        <end position="73"/>
    </location>
</feature>
<protein>
    <submittedName>
        <fullName evidence="7">(pine wood nematode) hypothetical protein</fullName>
    </submittedName>
</protein>
<dbReference type="InterPro" id="IPR003689">
    <property type="entry name" value="ZIP"/>
</dbReference>
<keyword evidence="2 6" id="KW-0812">Transmembrane</keyword>
<feature type="transmembrane region" description="Helical" evidence="6">
    <location>
        <begin position="192"/>
        <end position="213"/>
    </location>
</feature>
<reference evidence="7" key="2">
    <citation type="submission" date="2020-09" db="EMBL/GenBank/DDBJ databases">
        <authorList>
            <person name="Kikuchi T."/>
        </authorList>
    </citation>
    <scope>NUCLEOTIDE SEQUENCE</scope>
    <source>
        <strain evidence="7">Ka4C1</strain>
    </source>
</reference>
<dbReference type="Proteomes" id="UP000582659">
    <property type="component" value="Unassembled WGS sequence"/>
</dbReference>
<evidence type="ECO:0000313" key="8">
    <source>
        <dbReference type="Proteomes" id="UP000095284"/>
    </source>
</evidence>
<dbReference type="Pfam" id="PF02535">
    <property type="entry name" value="Zip"/>
    <property type="match status" value="1"/>
</dbReference>
<feature type="transmembrane region" description="Helical" evidence="6">
    <location>
        <begin position="294"/>
        <end position="313"/>
    </location>
</feature>
<evidence type="ECO:0000256" key="5">
    <source>
        <dbReference type="SAM" id="MobiDB-lite"/>
    </source>
</evidence>
<dbReference type="GO" id="GO:0005886">
    <property type="term" value="C:plasma membrane"/>
    <property type="evidence" value="ECO:0007669"/>
    <property type="project" value="TreeGrafter"/>
</dbReference>
<dbReference type="EMBL" id="CAJFCV020000001">
    <property type="protein sequence ID" value="CAG9080631.1"/>
    <property type="molecule type" value="Genomic_DNA"/>
</dbReference>
<dbReference type="GO" id="GO:0005385">
    <property type="term" value="F:zinc ion transmembrane transporter activity"/>
    <property type="evidence" value="ECO:0007669"/>
    <property type="project" value="TreeGrafter"/>
</dbReference>
<dbReference type="WBParaSite" id="BXY_0917800.1">
    <property type="protein sequence ID" value="BXY_0917800.1"/>
    <property type="gene ID" value="BXY_0917800"/>
</dbReference>
<evidence type="ECO:0000256" key="6">
    <source>
        <dbReference type="SAM" id="Phobius"/>
    </source>
</evidence>
<dbReference type="Proteomes" id="UP000659654">
    <property type="component" value="Unassembled WGS sequence"/>
</dbReference>
<dbReference type="AlphaFoldDB" id="A0A1I7S835"/>
<evidence type="ECO:0000313" key="9">
    <source>
        <dbReference type="Proteomes" id="UP000659654"/>
    </source>
</evidence>
<evidence type="ECO:0000313" key="7">
    <source>
        <dbReference type="EMBL" id="CAD5208205.1"/>
    </source>
</evidence>
<name>A0A1I7S835_BURXY</name>
<evidence type="ECO:0000256" key="2">
    <source>
        <dbReference type="ARBA" id="ARBA00022692"/>
    </source>
</evidence>